<comment type="caution">
    <text evidence="1">The sequence shown here is derived from an EMBL/GenBank/DDBJ whole genome shotgun (WGS) entry which is preliminary data.</text>
</comment>
<dbReference type="EMBL" id="WHVB01000034">
    <property type="protein sequence ID" value="KAF8467961.1"/>
    <property type="molecule type" value="Genomic_DNA"/>
</dbReference>
<dbReference type="OrthoDB" id="1045822at2759"/>
<reference evidence="1" key="1">
    <citation type="submission" date="2019-10" db="EMBL/GenBank/DDBJ databases">
        <authorList>
            <consortium name="DOE Joint Genome Institute"/>
            <person name="Kuo A."/>
            <person name="Miyauchi S."/>
            <person name="Kiss E."/>
            <person name="Drula E."/>
            <person name="Kohler A."/>
            <person name="Sanchez-Garcia M."/>
            <person name="Andreopoulos B."/>
            <person name="Barry K.W."/>
            <person name="Bonito G."/>
            <person name="Buee M."/>
            <person name="Carver A."/>
            <person name="Chen C."/>
            <person name="Cichocki N."/>
            <person name="Clum A."/>
            <person name="Culley D."/>
            <person name="Crous P.W."/>
            <person name="Fauchery L."/>
            <person name="Girlanda M."/>
            <person name="Hayes R."/>
            <person name="Keri Z."/>
            <person name="LaButti K."/>
            <person name="Lipzen A."/>
            <person name="Lombard V."/>
            <person name="Magnuson J."/>
            <person name="Maillard F."/>
            <person name="Morin E."/>
            <person name="Murat C."/>
            <person name="Nolan M."/>
            <person name="Ohm R."/>
            <person name="Pangilinan J."/>
            <person name="Pereira M."/>
            <person name="Perotto S."/>
            <person name="Peter M."/>
            <person name="Riley R."/>
            <person name="Sitrit Y."/>
            <person name="Stielow B."/>
            <person name="Szollosi G."/>
            <person name="Zifcakova L."/>
            <person name="Stursova M."/>
            <person name="Spatafora J.W."/>
            <person name="Tedersoo L."/>
            <person name="Vaario L.-M."/>
            <person name="Yamada A."/>
            <person name="Yan M."/>
            <person name="Wang P."/>
            <person name="Xu J."/>
            <person name="Bruns T."/>
            <person name="Baldrian P."/>
            <person name="Vilgalys R."/>
            <person name="Henrissat B."/>
            <person name="Grigoriev I.V."/>
            <person name="Hibbett D."/>
            <person name="Nagy L.G."/>
            <person name="Martin F.M."/>
        </authorList>
    </citation>
    <scope>NUCLEOTIDE SEQUENCE</scope>
    <source>
        <strain evidence="1">Prilba</strain>
    </source>
</reference>
<sequence length="181" mass="20224">MPLVNMQPVSMQPVSMQPIRMQPASMQPISMRPVSIQPQSTVAMLAGGNRNANNVPSGHDGMRDWSYGLCDGSARCGLCLWSCFCPCVVYTKNRQRMHSLQNQGNRLASGGEYCDCNCCLYLGIDVCSSLSWVLQVPLRAEIRGRYRIRGDACRDCLVSCFCRPCALTQERREIELEESSF</sequence>
<dbReference type="Pfam" id="PF04749">
    <property type="entry name" value="PLAC8"/>
    <property type="match status" value="1"/>
</dbReference>
<name>A0A9P5JW14_9AGAM</name>
<keyword evidence="2" id="KW-1185">Reference proteome</keyword>
<dbReference type="NCBIfam" id="TIGR01571">
    <property type="entry name" value="A_thal_Cys_rich"/>
    <property type="match status" value="1"/>
</dbReference>
<dbReference type="InterPro" id="IPR006461">
    <property type="entry name" value="PLAC_motif_containing"/>
</dbReference>
<accession>A0A9P5JW14</accession>
<dbReference type="Proteomes" id="UP000759537">
    <property type="component" value="Unassembled WGS sequence"/>
</dbReference>
<proteinExistence type="predicted"/>
<evidence type="ECO:0000313" key="1">
    <source>
        <dbReference type="EMBL" id="KAF8467961.1"/>
    </source>
</evidence>
<organism evidence="1 2">
    <name type="scientific">Russula ochroleuca</name>
    <dbReference type="NCBI Taxonomy" id="152965"/>
    <lineage>
        <taxon>Eukaryota</taxon>
        <taxon>Fungi</taxon>
        <taxon>Dikarya</taxon>
        <taxon>Basidiomycota</taxon>
        <taxon>Agaricomycotina</taxon>
        <taxon>Agaricomycetes</taxon>
        <taxon>Russulales</taxon>
        <taxon>Russulaceae</taxon>
        <taxon>Russula</taxon>
    </lineage>
</organism>
<evidence type="ECO:0000313" key="2">
    <source>
        <dbReference type="Proteomes" id="UP000759537"/>
    </source>
</evidence>
<gene>
    <name evidence="1" type="ORF">DFH94DRAFT_289498</name>
</gene>
<dbReference type="PANTHER" id="PTHR15907">
    <property type="entry name" value="DUF614 FAMILY PROTEIN-RELATED"/>
    <property type="match status" value="1"/>
</dbReference>
<protein>
    <submittedName>
        <fullName evidence="1">PLAC8-domain-containing protein</fullName>
    </submittedName>
</protein>
<reference evidence="1" key="2">
    <citation type="journal article" date="2020" name="Nat. Commun.">
        <title>Large-scale genome sequencing of mycorrhizal fungi provides insights into the early evolution of symbiotic traits.</title>
        <authorList>
            <person name="Miyauchi S."/>
            <person name="Kiss E."/>
            <person name="Kuo A."/>
            <person name="Drula E."/>
            <person name="Kohler A."/>
            <person name="Sanchez-Garcia M."/>
            <person name="Morin E."/>
            <person name="Andreopoulos B."/>
            <person name="Barry K.W."/>
            <person name="Bonito G."/>
            <person name="Buee M."/>
            <person name="Carver A."/>
            <person name="Chen C."/>
            <person name="Cichocki N."/>
            <person name="Clum A."/>
            <person name="Culley D."/>
            <person name="Crous P.W."/>
            <person name="Fauchery L."/>
            <person name="Girlanda M."/>
            <person name="Hayes R.D."/>
            <person name="Keri Z."/>
            <person name="LaButti K."/>
            <person name="Lipzen A."/>
            <person name="Lombard V."/>
            <person name="Magnuson J."/>
            <person name="Maillard F."/>
            <person name="Murat C."/>
            <person name="Nolan M."/>
            <person name="Ohm R.A."/>
            <person name="Pangilinan J."/>
            <person name="Pereira M.F."/>
            <person name="Perotto S."/>
            <person name="Peter M."/>
            <person name="Pfister S."/>
            <person name="Riley R."/>
            <person name="Sitrit Y."/>
            <person name="Stielow J.B."/>
            <person name="Szollosi G."/>
            <person name="Zifcakova L."/>
            <person name="Stursova M."/>
            <person name="Spatafora J.W."/>
            <person name="Tedersoo L."/>
            <person name="Vaario L.M."/>
            <person name="Yamada A."/>
            <person name="Yan M."/>
            <person name="Wang P."/>
            <person name="Xu J."/>
            <person name="Bruns T."/>
            <person name="Baldrian P."/>
            <person name="Vilgalys R."/>
            <person name="Dunand C."/>
            <person name="Henrissat B."/>
            <person name="Grigoriev I.V."/>
            <person name="Hibbett D."/>
            <person name="Nagy L.G."/>
            <person name="Martin F.M."/>
        </authorList>
    </citation>
    <scope>NUCLEOTIDE SEQUENCE</scope>
    <source>
        <strain evidence="1">Prilba</strain>
    </source>
</reference>
<dbReference type="AlphaFoldDB" id="A0A9P5JW14"/>